<accession>A0A8H4NXW5</accession>
<gene>
    <name evidence="3" type="ORF">F53441_2399</name>
</gene>
<sequence length="622" mass="69194">MISKSPILRFSTSTITHLLTLVLSLLLCTPGYTDAADLSRGTVFDLKTPVERSDALDLIYEPNFAAFDRSIIGRAPPEQPLLSNNGPLSSTLIPGATRCYLVNKKTLFGHDKRDDNVHGSKDVDDESGHQNSRRENTRTVYISANTCTRPTLKTKNKDKILDKKIQLSLYTSTTSKVKCPTAGNYNESNPDTKKILFDEGAVMMTMNATDDIYISIVADNLTQKYDGEWNYEIAISLDEYYHKYDVNNSTAQLLLMDFDSTSALLATNDLTHESSETQQIIQTPPPYQIFVGDEKSRTIDGLRHSRCGLKLHAEIWANSEKTGRHNDMVTTGVTTRGQGGLPKQQFMITGLNHNTTYSGILFKMPEGSGKRDQKTERMIGGGGTVYKATSFETSSSKNCKMVTNLDFCNETQYAVPGNDKKFNNTALAKHYDDYARKMYANFEKVMMQMPCEAPPESRYSLARNCDQCRVAYKRWLCTVTIPRCEDVMSGSRFSVVRNGFQAFPDGTKLPDNSVKGLKSAANNSSRNAWIDETVNPGPYKELLPCDDVCYEVVQACPAATKFTCPQPGFPSFDMSYAERDPDANSITCNYPGEPRTRTSVADVVRPGALVLSAVSLMIWLTL</sequence>
<name>A0A8H4NXW5_9HYPO</name>
<evidence type="ECO:0000313" key="4">
    <source>
        <dbReference type="Proteomes" id="UP000605986"/>
    </source>
</evidence>
<comment type="caution">
    <text evidence="3">The sequence shown here is derived from an EMBL/GenBank/DDBJ whole genome shotgun (WGS) entry which is preliminary data.</text>
</comment>
<feature type="chain" id="PRO_5034621639" description="Calcium influx-promoting protein ehs1" evidence="2">
    <location>
        <begin position="36"/>
        <end position="622"/>
    </location>
</feature>
<dbReference type="PANTHER" id="PTHR39142:SF1">
    <property type="entry name" value="AEL197CP"/>
    <property type="match status" value="1"/>
</dbReference>
<dbReference type="Pfam" id="PF12929">
    <property type="entry name" value="Mid1"/>
    <property type="match status" value="1"/>
</dbReference>
<feature type="region of interest" description="Disordered" evidence="1">
    <location>
        <begin position="112"/>
        <end position="136"/>
    </location>
</feature>
<dbReference type="GO" id="GO:0098703">
    <property type="term" value="P:calcium ion import across plasma membrane"/>
    <property type="evidence" value="ECO:0007669"/>
    <property type="project" value="InterPro"/>
</dbReference>
<dbReference type="Proteomes" id="UP000605986">
    <property type="component" value="Unassembled WGS sequence"/>
</dbReference>
<dbReference type="EMBL" id="JAADJG010000100">
    <property type="protein sequence ID" value="KAF4455249.1"/>
    <property type="molecule type" value="Genomic_DNA"/>
</dbReference>
<organism evidence="3 4">
    <name type="scientific">Fusarium austroafricanum</name>
    <dbReference type="NCBI Taxonomy" id="2364996"/>
    <lineage>
        <taxon>Eukaryota</taxon>
        <taxon>Fungi</taxon>
        <taxon>Dikarya</taxon>
        <taxon>Ascomycota</taxon>
        <taxon>Pezizomycotina</taxon>
        <taxon>Sordariomycetes</taxon>
        <taxon>Hypocreomycetidae</taxon>
        <taxon>Hypocreales</taxon>
        <taxon>Nectriaceae</taxon>
        <taxon>Fusarium</taxon>
        <taxon>Fusarium concolor species complex</taxon>
    </lineage>
</organism>
<evidence type="ECO:0000256" key="1">
    <source>
        <dbReference type="SAM" id="MobiDB-lite"/>
    </source>
</evidence>
<evidence type="ECO:0000313" key="3">
    <source>
        <dbReference type="EMBL" id="KAF4455249.1"/>
    </source>
</evidence>
<keyword evidence="4" id="KW-1185">Reference proteome</keyword>
<dbReference type="InterPro" id="IPR024338">
    <property type="entry name" value="MID1/Yam8"/>
</dbReference>
<dbReference type="AlphaFoldDB" id="A0A8H4NXW5"/>
<reference evidence="3" key="1">
    <citation type="submission" date="2020-01" db="EMBL/GenBank/DDBJ databases">
        <title>Identification and distribution of gene clusters putatively required for synthesis of sphingolipid metabolism inhibitors in phylogenetically diverse species of the filamentous fungus Fusarium.</title>
        <authorList>
            <person name="Kim H.-S."/>
            <person name="Busman M."/>
            <person name="Brown D.W."/>
            <person name="Divon H."/>
            <person name="Uhlig S."/>
            <person name="Proctor R.H."/>
        </authorList>
    </citation>
    <scope>NUCLEOTIDE SEQUENCE</scope>
    <source>
        <strain evidence="3">NRRL 53441</strain>
    </source>
</reference>
<keyword evidence="2" id="KW-0732">Signal</keyword>
<dbReference type="PANTHER" id="PTHR39142">
    <property type="entry name" value="MID1P"/>
    <property type="match status" value="1"/>
</dbReference>
<feature type="signal peptide" evidence="2">
    <location>
        <begin position="1"/>
        <end position="35"/>
    </location>
</feature>
<evidence type="ECO:0008006" key="5">
    <source>
        <dbReference type="Google" id="ProtNLM"/>
    </source>
</evidence>
<evidence type="ECO:0000256" key="2">
    <source>
        <dbReference type="SAM" id="SignalP"/>
    </source>
</evidence>
<dbReference type="GO" id="GO:0005262">
    <property type="term" value="F:calcium channel activity"/>
    <property type="evidence" value="ECO:0007669"/>
    <property type="project" value="InterPro"/>
</dbReference>
<proteinExistence type="predicted"/>
<dbReference type="OrthoDB" id="5405745at2759"/>
<protein>
    <recommendedName>
        <fullName evidence="5">Calcium influx-promoting protein ehs1</fullName>
    </recommendedName>
</protein>